<dbReference type="GO" id="GO:0005886">
    <property type="term" value="C:plasma membrane"/>
    <property type="evidence" value="ECO:0007669"/>
    <property type="project" value="UniProtKB-SubCell"/>
</dbReference>
<dbReference type="PANTHER" id="PTHR30065:SF7">
    <property type="entry name" value="SECRETION SYSTEM APPARATUS PROTEIN SSAT"/>
    <property type="match status" value="1"/>
</dbReference>
<keyword evidence="4 7" id="KW-0812">Transmembrane</keyword>
<evidence type="ECO:0000256" key="2">
    <source>
        <dbReference type="ARBA" id="ARBA00009772"/>
    </source>
</evidence>
<keyword evidence="5 7" id="KW-1133">Transmembrane helix</keyword>
<comment type="similarity">
    <text evidence="2 7">Belongs to the FliR/MopE/SpaR family.</text>
</comment>
<dbReference type="PANTHER" id="PTHR30065">
    <property type="entry name" value="FLAGELLAR BIOSYNTHETIC PROTEIN FLIR"/>
    <property type="match status" value="1"/>
</dbReference>
<evidence type="ECO:0000256" key="7">
    <source>
        <dbReference type="RuleBase" id="RU362072"/>
    </source>
</evidence>
<name>A0A1C6YV08_HAFAL</name>
<comment type="subcellular location">
    <subcellularLocation>
        <location evidence="1 7">Cell membrane</location>
        <topology evidence="1 7">Multi-pass membrane protein</topology>
    </subcellularLocation>
</comment>
<dbReference type="EMBL" id="FMIQ01000003">
    <property type="protein sequence ID" value="SCM50688.1"/>
    <property type="molecule type" value="Genomic_DNA"/>
</dbReference>
<protein>
    <submittedName>
        <fullName evidence="8">Type III secretion protein T</fullName>
    </submittedName>
</protein>
<feature type="transmembrane region" description="Helical" evidence="7">
    <location>
        <begin position="12"/>
        <end position="31"/>
    </location>
</feature>
<dbReference type="NCBIfam" id="NF011876">
    <property type="entry name" value="PRK15349.1"/>
    <property type="match status" value="1"/>
</dbReference>
<evidence type="ECO:0000256" key="1">
    <source>
        <dbReference type="ARBA" id="ARBA00004651"/>
    </source>
</evidence>
<dbReference type="NCBIfam" id="TIGR01401">
    <property type="entry name" value="fliR_like_III"/>
    <property type="match status" value="1"/>
</dbReference>
<accession>A0A1C6YV08</accession>
<evidence type="ECO:0000256" key="5">
    <source>
        <dbReference type="ARBA" id="ARBA00022989"/>
    </source>
</evidence>
<evidence type="ECO:0000256" key="6">
    <source>
        <dbReference type="ARBA" id="ARBA00023136"/>
    </source>
</evidence>
<dbReference type="RefSeq" id="WP_072307122.1">
    <property type="nucleotide sequence ID" value="NZ_FMIQ01000003.1"/>
</dbReference>
<dbReference type="PRINTS" id="PR00953">
    <property type="entry name" value="TYPE3IMRPROT"/>
</dbReference>
<dbReference type="AlphaFoldDB" id="A0A1C6YV08"/>
<feature type="transmembrane region" description="Helical" evidence="7">
    <location>
        <begin position="38"/>
        <end position="55"/>
    </location>
</feature>
<gene>
    <name evidence="8" type="ORF">BN1044_00136</name>
</gene>
<feature type="transmembrane region" description="Helical" evidence="7">
    <location>
        <begin position="75"/>
        <end position="99"/>
    </location>
</feature>
<evidence type="ECO:0000256" key="4">
    <source>
        <dbReference type="ARBA" id="ARBA00022692"/>
    </source>
</evidence>
<keyword evidence="6 7" id="KW-0472">Membrane</keyword>
<evidence type="ECO:0000256" key="3">
    <source>
        <dbReference type="ARBA" id="ARBA00022475"/>
    </source>
</evidence>
<sequence length="257" mass="28411">MISQINDGLVTLALAMMRPLGLTLLFPLLQIGSLGSSLIRNGILLAIALPMWPIINAQPIVHQGWGWVSVIPGEMIIGLLLGFCAAIPFWAVDMAGFLIDTLRGATMGTVFNPAMSVQTSIFGLLFSQFLCALFFISGGFNLLLSALYASYDYFPVGKTMAFNHAFLDFLLAEWQILYRLCLSFSLPAVLSMVLADLALGLLNRSAQQLNVFFLSMPIKSVLALFLLLLSLPYAFHRYQLESEVLYRHVSQWLASHE</sequence>
<feature type="transmembrane region" description="Helical" evidence="7">
    <location>
        <begin position="176"/>
        <end position="199"/>
    </location>
</feature>
<feature type="transmembrane region" description="Helical" evidence="7">
    <location>
        <begin position="120"/>
        <end position="144"/>
    </location>
</feature>
<keyword evidence="3 7" id="KW-1003">Cell membrane</keyword>
<dbReference type="OrthoDB" id="9807748at2"/>
<feature type="transmembrane region" description="Helical" evidence="7">
    <location>
        <begin position="211"/>
        <end position="235"/>
    </location>
</feature>
<evidence type="ECO:0000313" key="9">
    <source>
        <dbReference type="Proteomes" id="UP000094844"/>
    </source>
</evidence>
<dbReference type="InterPro" id="IPR002010">
    <property type="entry name" value="T3SS_IM_R"/>
</dbReference>
<dbReference type="GO" id="GO:0006605">
    <property type="term" value="P:protein targeting"/>
    <property type="evidence" value="ECO:0007669"/>
    <property type="project" value="UniProtKB-UniRule"/>
</dbReference>
<reference evidence="8 9" key="1">
    <citation type="submission" date="2016-09" db="EMBL/GenBank/DDBJ databases">
        <authorList>
            <person name="Capua I."/>
            <person name="De Benedictis P."/>
            <person name="Joannis T."/>
            <person name="Lombin L.H."/>
            <person name="Cattoli G."/>
        </authorList>
    </citation>
    <scope>NUCLEOTIDE SEQUENCE [LARGE SCALE GENOMIC DNA]</scope>
    <source>
        <strain evidence="8 9">GB001</strain>
    </source>
</reference>
<organism evidence="8 9">
    <name type="scientific">Hafnia alvei</name>
    <dbReference type="NCBI Taxonomy" id="569"/>
    <lineage>
        <taxon>Bacteria</taxon>
        <taxon>Pseudomonadati</taxon>
        <taxon>Pseudomonadota</taxon>
        <taxon>Gammaproteobacteria</taxon>
        <taxon>Enterobacterales</taxon>
        <taxon>Hafniaceae</taxon>
        <taxon>Hafnia</taxon>
    </lineage>
</organism>
<dbReference type="Pfam" id="PF01311">
    <property type="entry name" value="Bac_export_1"/>
    <property type="match status" value="1"/>
</dbReference>
<proteinExistence type="inferred from homology"/>
<evidence type="ECO:0000313" key="8">
    <source>
        <dbReference type="EMBL" id="SCM50688.1"/>
    </source>
</evidence>
<dbReference type="Proteomes" id="UP000094844">
    <property type="component" value="Unassembled WGS sequence"/>
</dbReference>
<dbReference type="InterPro" id="IPR006304">
    <property type="entry name" value="T3SS_SpaR/YscT"/>
</dbReference>